<dbReference type="EMBL" id="PVTJ01000006">
    <property type="protein sequence ID" value="PRY57685.1"/>
    <property type="molecule type" value="Genomic_DNA"/>
</dbReference>
<dbReference type="GO" id="GO:0006865">
    <property type="term" value="P:amino acid transport"/>
    <property type="evidence" value="ECO:0007669"/>
    <property type="project" value="TreeGrafter"/>
</dbReference>
<comment type="similarity">
    <text evidence="1 4">Belongs to the bacterial solute-binding protein 3 family.</text>
</comment>
<evidence type="ECO:0000256" key="1">
    <source>
        <dbReference type="ARBA" id="ARBA00010333"/>
    </source>
</evidence>
<dbReference type="GO" id="GO:0030288">
    <property type="term" value="C:outer membrane-bounded periplasmic space"/>
    <property type="evidence" value="ECO:0007669"/>
    <property type="project" value="TreeGrafter"/>
</dbReference>
<evidence type="ECO:0000256" key="5">
    <source>
        <dbReference type="SAM" id="MobiDB-lite"/>
    </source>
</evidence>
<evidence type="ECO:0000313" key="9">
    <source>
        <dbReference type="Proteomes" id="UP000238176"/>
    </source>
</evidence>
<keyword evidence="2" id="KW-0813">Transport</keyword>
<feature type="region of interest" description="Disordered" evidence="5">
    <location>
        <begin position="33"/>
        <end position="67"/>
    </location>
</feature>
<dbReference type="PROSITE" id="PS51257">
    <property type="entry name" value="PROKAR_LIPOPROTEIN"/>
    <property type="match status" value="1"/>
</dbReference>
<dbReference type="InterPro" id="IPR001638">
    <property type="entry name" value="Solute-binding_3/MltF_N"/>
</dbReference>
<reference evidence="8 9" key="1">
    <citation type="submission" date="2018-03" db="EMBL/GenBank/DDBJ databases">
        <title>Genomic Encyclopedia of Type Strains, Phase III (KMG-III): the genomes of soil and plant-associated and newly described type strains.</title>
        <authorList>
            <person name="Whitman W."/>
        </authorList>
    </citation>
    <scope>NUCLEOTIDE SEQUENCE [LARGE SCALE GENOMIC DNA]</scope>
    <source>
        <strain evidence="8 9">CGMCC 4.7067</strain>
    </source>
</reference>
<protein>
    <submittedName>
        <fullName evidence="8">Amino acid ABC transporter substrate-binding protein (PAAT family)</fullName>
    </submittedName>
</protein>
<sequence length="320" mass="33661">MNRTGRTAAAFAAAACLALAACTGPASMEPPVVDVPTPLPDGVNFSPDASPADADTSCDPLSSYSPGSVTAEQARALLEDPEQISIGISQSTNLMGYRDPETNELAGFDIDIATAMVQAVMGDATKVRWVPMNSADREQALADGRVDMVVRTMSITCERWENVEFSTEYYHAGQRLLVAKDSGIAGLAEMTADQLVCTGASSTSVGNIAAVNPEVQPVTVPDFNDCLVLLQQGTVDGVAIDDTILAGMAVQDPTLQVVGDAFSEEHYGIAFQKGDTDLARFVNGALAAMIADGRWQDSYDEWLAGPLATGPAALTTQYRD</sequence>
<dbReference type="GO" id="GO:0005576">
    <property type="term" value="C:extracellular region"/>
    <property type="evidence" value="ECO:0007669"/>
    <property type="project" value="TreeGrafter"/>
</dbReference>
<keyword evidence="3 6" id="KW-0732">Signal</keyword>
<comment type="caution">
    <text evidence="8">The sequence shown here is derived from an EMBL/GenBank/DDBJ whole genome shotgun (WGS) entry which is preliminary data.</text>
</comment>
<evidence type="ECO:0000259" key="7">
    <source>
        <dbReference type="SMART" id="SM00062"/>
    </source>
</evidence>
<accession>A0A2T0UIC8</accession>
<name>A0A2T0UIC8_9ACTN</name>
<dbReference type="RefSeq" id="WP_106364889.1">
    <property type="nucleotide sequence ID" value="NZ_PVTJ01000006.1"/>
</dbReference>
<dbReference type="InterPro" id="IPR018313">
    <property type="entry name" value="SBP_3_CS"/>
</dbReference>
<dbReference type="SMART" id="SM00062">
    <property type="entry name" value="PBPb"/>
    <property type="match status" value="1"/>
</dbReference>
<dbReference type="Gene3D" id="3.40.190.10">
    <property type="entry name" value="Periplasmic binding protein-like II"/>
    <property type="match status" value="2"/>
</dbReference>
<evidence type="ECO:0000256" key="4">
    <source>
        <dbReference type="RuleBase" id="RU003744"/>
    </source>
</evidence>
<feature type="chain" id="PRO_5015647956" evidence="6">
    <location>
        <begin position="29"/>
        <end position="320"/>
    </location>
</feature>
<dbReference type="AlphaFoldDB" id="A0A2T0UIC8"/>
<organism evidence="8 9">
    <name type="scientific">Glycomyces artemisiae</name>
    <dbReference type="NCBI Taxonomy" id="1076443"/>
    <lineage>
        <taxon>Bacteria</taxon>
        <taxon>Bacillati</taxon>
        <taxon>Actinomycetota</taxon>
        <taxon>Actinomycetes</taxon>
        <taxon>Glycomycetales</taxon>
        <taxon>Glycomycetaceae</taxon>
        <taxon>Glycomyces</taxon>
    </lineage>
</organism>
<evidence type="ECO:0000256" key="3">
    <source>
        <dbReference type="ARBA" id="ARBA00022729"/>
    </source>
</evidence>
<gene>
    <name evidence="8" type="ORF">B0I28_106105</name>
</gene>
<feature type="compositionally biased region" description="Low complexity" evidence="5">
    <location>
        <begin position="33"/>
        <end position="43"/>
    </location>
</feature>
<keyword evidence="9" id="KW-1185">Reference proteome</keyword>
<dbReference type="SUPFAM" id="SSF53850">
    <property type="entry name" value="Periplasmic binding protein-like II"/>
    <property type="match status" value="1"/>
</dbReference>
<dbReference type="OrthoDB" id="9807888at2"/>
<dbReference type="PANTHER" id="PTHR30085:SF6">
    <property type="entry name" value="ABC TRANSPORTER GLUTAMINE-BINDING PROTEIN GLNH"/>
    <property type="match status" value="1"/>
</dbReference>
<dbReference type="InterPro" id="IPR051455">
    <property type="entry name" value="Bact_solute-bind_prot3"/>
</dbReference>
<dbReference type="PROSITE" id="PS01039">
    <property type="entry name" value="SBP_BACTERIAL_3"/>
    <property type="match status" value="1"/>
</dbReference>
<feature type="domain" description="Solute-binding protein family 3/N-terminal" evidence="7">
    <location>
        <begin position="83"/>
        <end position="306"/>
    </location>
</feature>
<evidence type="ECO:0000256" key="2">
    <source>
        <dbReference type="ARBA" id="ARBA00022448"/>
    </source>
</evidence>
<dbReference type="Pfam" id="PF00497">
    <property type="entry name" value="SBP_bac_3"/>
    <property type="match status" value="1"/>
</dbReference>
<dbReference type="CDD" id="cd13690">
    <property type="entry name" value="PBP2_GluB"/>
    <property type="match status" value="1"/>
</dbReference>
<dbReference type="Proteomes" id="UP000238176">
    <property type="component" value="Unassembled WGS sequence"/>
</dbReference>
<proteinExistence type="inferred from homology"/>
<dbReference type="PANTHER" id="PTHR30085">
    <property type="entry name" value="AMINO ACID ABC TRANSPORTER PERMEASE"/>
    <property type="match status" value="1"/>
</dbReference>
<evidence type="ECO:0000313" key="8">
    <source>
        <dbReference type="EMBL" id="PRY57685.1"/>
    </source>
</evidence>
<evidence type="ECO:0000256" key="6">
    <source>
        <dbReference type="SAM" id="SignalP"/>
    </source>
</evidence>
<feature type="signal peptide" evidence="6">
    <location>
        <begin position="1"/>
        <end position="28"/>
    </location>
</feature>